<dbReference type="Proteomes" id="UP001060336">
    <property type="component" value="Chromosome"/>
</dbReference>
<evidence type="ECO:0000256" key="3">
    <source>
        <dbReference type="PIRSR" id="PIRSR037238-1"/>
    </source>
</evidence>
<accession>A0A9J7AZM3</accession>
<dbReference type="CDD" id="cd03885">
    <property type="entry name" value="M20_CPDG2"/>
    <property type="match status" value="1"/>
</dbReference>
<dbReference type="InterPro" id="IPR011650">
    <property type="entry name" value="Peptidase_M20_dimer"/>
</dbReference>
<dbReference type="GO" id="GO:0016787">
    <property type="term" value="F:hydrolase activity"/>
    <property type="evidence" value="ECO:0007669"/>
    <property type="project" value="UniProtKB-KW"/>
</dbReference>
<evidence type="ECO:0000313" key="6">
    <source>
        <dbReference type="Proteomes" id="UP001060336"/>
    </source>
</evidence>
<dbReference type="Gene3D" id="3.30.70.360">
    <property type="match status" value="1"/>
</dbReference>
<keyword evidence="1" id="KW-0479">Metal-binding</keyword>
<proteinExistence type="predicted"/>
<keyword evidence="6" id="KW-1185">Reference proteome</keyword>
<dbReference type="AlphaFoldDB" id="A0A9J7AZM3"/>
<evidence type="ECO:0000259" key="4">
    <source>
        <dbReference type="Pfam" id="PF07687"/>
    </source>
</evidence>
<name>A0A9J7AZM3_9PROT</name>
<organism evidence="5 6">
    <name type="scientific">Nisaea acidiphila</name>
    <dbReference type="NCBI Taxonomy" id="1862145"/>
    <lineage>
        <taxon>Bacteria</taxon>
        <taxon>Pseudomonadati</taxon>
        <taxon>Pseudomonadota</taxon>
        <taxon>Alphaproteobacteria</taxon>
        <taxon>Rhodospirillales</taxon>
        <taxon>Thalassobaculaceae</taxon>
        <taxon>Nisaea</taxon>
    </lineage>
</organism>
<keyword evidence="2" id="KW-0378">Hydrolase</keyword>
<feature type="active site" description="Proton acceptor" evidence="3">
    <location>
        <position position="152"/>
    </location>
</feature>
<dbReference type="InterPro" id="IPR002933">
    <property type="entry name" value="Peptidase_M20"/>
</dbReference>
<dbReference type="Pfam" id="PF01546">
    <property type="entry name" value="Peptidase_M20"/>
    <property type="match status" value="1"/>
</dbReference>
<reference evidence="5" key="1">
    <citation type="submission" date="2022-08" db="EMBL/GenBank/DDBJ databases">
        <title>Nisaea acidiphila sp. nov., isolated from a marine algal debris and emended description of the genus Nisaea Urios et al. 2008.</title>
        <authorList>
            <person name="Kwon K."/>
        </authorList>
    </citation>
    <scope>NUCLEOTIDE SEQUENCE</scope>
    <source>
        <strain evidence="5">MEBiC11861</strain>
    </source>
</reference>
<dbReference type="KEGG" id="naci:NUH88_08360"/>
<dbReference type="PIRSF" id="PIRSF037238">
    <property type="entry name" value="Carboxypeptidase_G2"/>
    <property type="match status" value="1"/>
</dbReference>
<dbReference type="PANTHER" id="PTHR43808">
    <property type="entry name" value="ACETYLORNITHINE DEACETYLASE"/>
    <property type="match status" value="1"/>
</dbReference>
<dbReference type="GO" id="GO:0046872">
    <property type="term" value="F:metal ion binding"/>
    <property type="evidence" value="ECO:0007669"/>
    <property type="project" value="UniProtKB-KW"/>
</dbReference>
<dbReference type="InterPro" id="IPR050072">
    <property type="entry name" value="Peptidase_M20A"/>
</dbReference>
<dbReference type="EMBL" id="CP102480">
    <property type="protein sequence ID" value="UUX51700.1"/>
    <property type="molecule type" value="Genomic_DNA"/>
</dbReference>
<dbReference type="InterPro" id="IPR036264">
    <property type="entry name" value="Bact_exopeptidase_dim_dom"/>
</dbReference>
<gene>
    <name evidence="5" type="ORF">NUH88_08360</name>
</gene>
<sequence>MASKPIDDVLNWLDGQREAMTDLLEELVNTESGSYNKAGVDAVGAKIEAHLNAAGIKTERTGADEFGDCIRAEISAAPGGANRHIVLMGHRDTVFPDGTVSERPFTRDGDIAYGPGVADMKSGLVMNTFIIEAFHKFGGAPFPLVALYTGDEEIASPSGRPVIEATARGARAVFNAEPGRETGNVVTGRKGASFFQFEITGIAAHSGGQPEKGVSAIEEMARKIQALHALTDFSTGVTVNVGLVSGGSSVNTVAPYCQADVDVRFKTMEQRDRVWKDIQAILDTTHLPGTETRITMERGFLPLTMSDDSQDIFQLYVDGAAELGIEIGGEYSGGSADSGFTAQVGTPTLCSTGPVGGGAHSIKEYCRLDTMVPRAKAVALAISRLSA</sequence>
<dbReference type="RefSeq" id="WP_257771348.1">
    <property type="nucleotide sequence ID" value="NZ_CP102480.1"/>
</dbReference>
<dbReference type="SUPFAM" id="SSF55031">
    <property type="entry name" value="Bacterial exopeptidase dimerisation domain"/>
    <property type="match status" value="1"/>
</dbReference>
<evidence type="ECO:0000313" key="5">
    <source>
        <dbReference type="EMBL" id="UUX51700.1"/>
    </source>
</evidence>
<evidence type="ECO:0000256" key="1">
    <source>
        <dbReference type="ARBA" id="ARBA00022723"/>
    </source>
</evidence>
<feature type="domain" description="Peptidase M20 dimerisation" evidence="4">
    <location>
        <begin position="187"/>
        <end position="287"/>
    </location>
</feature>
<evidence type="ECO:0000256" key="2">
    <source>
        <dbReference type="ARBA" id="ARBA00022801"/>
    </source>
</evidence>
<dbReference type="Gene3D" id="3.40.630.10">
    <property type="entry name" value="Zn peptidases"/>
    <property type="match status" value="1"/>
</dbReference>
<dbReference type="PANTHER" id="PTHR43808:SF9">
    <property type="entry name" value="BLL0789 PROTEIN"/>
    <property type="match status" value="1"/>
</dbReference>
<dbReference type="InterPro" id="IPR017150">
    <property type="entry name" value="Pept_M20_glutamate_carboxypep"/>
</dbReference>
<protein>
    <submittedName>
        <fullName evidence="5">M20 family metallopeptidase</fullName>
    </submittedName>
</protein>
<dbReference type="Pfam" id="PF07687">
    <property type="entry name" value="M20_dimer"/>
    <property type="match status" value="1"/>
</dbReference>
<dbReference type="SUPFAM" id="SSF53187">
    <property type="entry name" value="Zn-dependent exopeptidases"/>
    <property type="match status" value="1"/>
</dbReference>
<feature type="active site" evidence="3">
    <location>
        <position position="92"/>
    </location>
</feature>